<accession>A0A0L0V0W5</accession>
<dbReference type="SUPFAM" id="SSF53098">
    <property type="entry name" value="Ribonuclease H-like"/>
    <property type="match status" value="1"/>
</dbReference>
<dbReference type="GO" id="GO:0006357">
    <property type="term" value="P:regulation of transcription by RNA polymerase II"/>
    <property type="evidence" value="ECO:0007669"/>
    <property type="project" value="TreeGrafter"/>
</dbReference>
<sequence length="768" mass="86108">MARGKKRRKDNKSPSPSVSSSSAPSRSNSRKKKTRTVVNVDDDSEDETIASNIDPKLSDEAELKNAIQVHKNQLGKCYAYYDPPILSEKTDKHGRKMLAYPCKTCGQNINRPTYKTSPTNLNKHVLNCHQRERDSQGTQKLADVGISGTGDIAPQENLPSQRTVSNDIAKLYTAVQESLIASLKKHQGAMYLGLDAWQSPNGFDILGTVLYRLVKEDGGHFHLEAMPLDFVKLQQSHTGLYLAENVQLIVEKFGLKDKICGIVTDNASNNQTMIDQIKTYRWPRFKGETQLVRCFAHILNLMAQVILRPFGSHKRKKNTSTNDKDVESDEDEPKDPDGQIRLVSAEYEEDEDDDDDDDGLINNELMLAAQLVEEDKVELEDDDVKELSDEDEDDRYTSQSCKTTLAKFCAISRKLNKSPNSKALFVDICRDIKCPRPHNVGRDVCTWWNSTLAQLSSIVRCLQAIVEWQKDKRHGPSREYHINSDDINLACDLVEVLQPFYEIMLQISIRGGARIADIVVFIDQITSHLSTAISNKRDEYPPALRNACRAGLQLTNKYYTLTDYPPLYQVAMVLHPVFKDEYFKLAKWKPEGIDESIRLTRDMWETHYKPLPQPASSQPPVPRPKAHSGVLAGLVGTSEARGGSAPTDPLTVWLAGGLSLNEDGGPVNPLKWWMRQQHAGNTDGGLLQMALDVLSCPATTVDVERSFSFGRDYVSLQRHRLSASSVTRGMSVAFYGKNGKIKKGVLHKWKLNKENEAKQKGKGKAGKN</sequence>
<keyword evidence="4" id="KW-1185">Reference proteome</keyword>
<evidence type="ECO:0000256" key="1">
    <source>
        <dbReference type="SAM" id="MobiDB-lite"/>
    </source>
</evidence>
<dbReference type="Proteomes" id="UP000054564">
    <property type="component" value="Unassembled WGS sequence"/>
</dbReference>
<dbReference type="Pfam" id="PF05699">
    <property type="entry name" value="Dimer_Tnp_hAT"/>
    <property type="match status" value="1"/>
</dbReference>
<dbReference type="PANTHER" id="PTHR46169:SF15">
    <property type="entry name" value="INNER CENTROMERE PROTEIN A-LIKE ISOFORM X1-RELATED"/>
    <property type="match status" value="1"/>
</dbReference>
<proteinExistence type="predicted"/>
<feature type="compositionally biased region" description="Basic residues" evidence="1">
    <location>
        <begin position="1"/>
        <end position="10"/>
    </location>
</feature>
<dbReference type="InterPro" id="IPR052717">
    <property type="entry name" value="Vacuolar_transposase_reg"/>
</dbReference>
<feature type="region of interest" description="Disordered" evidence="1">
    <location>
        <begin position="314"/>
        <end position="340"/>
    </location>
</feature>
<dbReference type="EMBL" id="AJIL01000153">
    <property type="protein sequence ID" value="KNE92831.1"/>
    <property type="molecule type" value="Genomic_DNA"/>
</dbReference>
<feature type="domain" description="HAT C-terminal dimerisation" evidence="2">
    <location>
        <begin position="666"/>
        <end position="727"/>
    </location>
</feature>
<feature type="compositionally biased region" description="Low complexity" evidence="1">
    <location>
        <begin position="13"/>
        <end position="27"/>
    </location>
</feature>
<feature type="region of interest" description="Disordered" evidence="1">
    <location>
        <begin position="1"/>
        <end position="46"/>
    </location>
</feature>
<name>A0A0L0V0W5_9BASI</name>
<dbReference type="GO" id="GO:0046983">
    <property type="term" value="F:protein dimerization activity"/>
    <property type="evidence" value="ECO:0007669"/>
    <property type="project" value="InterPro"/>
</dbReference>
<gene>
    <name evidence="3" type="ORF">PSTG_13813</name>
</gene>
<dbReference type="InterPro" id="IPR008906">
    <property type="entry name" value="HATC_C_dom"/>
</dbReference>
<evidence type="ECO:0000313" key="3">
    <source>
        <dbReference type="EMBL" id="KNE92831.1"/>
    </source>
</evidence>
<organism evidence="3 4">
    <name type="scientific">Puccinia striiformis f. sp. tritici PST-78</name>
    <dbReference type="NCBI Taxonomy" id="1165861"/>
    <lineage>
        <taxon>Eukaryota</taxon>
        <taxon>Fungi</taxon>
        <taxon>Dikarya</taxon>
        <taxon>Basidiomycota</taxon>
        <taxon>Pucciniomycotina</taxon>
        <taxon>Pucciniomycetes</taxon>
        <taxon>Pucciniales</taxon>
        <taxon>Pucciniaceae</taxon>
        <taxon>Puccinia</taxon>
    </lineage>
</organism>
<reference evidence="4" key="1">
    <citation type="submission" date="2014-03" db="EMBL/GenBank/DDBJ databases">
        <title>The Genome Sequence of Puccinia striiformis f. sp. tritici PST-78.</title>
        <authorList>
            <consortium name="The Broad Institute Genome Sequencing Platform"/>
            <person name="Cuomo C."/>
            <person name="Hulbert S."/>
            <person name="Chen X."/>
            <person name="Walker B."/>
            <person name="Young S.K."/>
            <person name="Zeng Q."/>
            <person name="Gargeya S."/>
            <person name="Fitzgerald M."/>
            <person name="Haas B."/>
            <person name="Abouelleil A."/>
            <person name="Alvarado L."/>
            <person name="Arachchi H.M."/>
            <person name="Berlin A.M."/>
            <person name="Chapman S.B."/>
            <person name="Goldberg J."/>
            <person name="Griggs A."/>
            <person name="Gujja S."/>
            <person name="Hansen M."/>
            <person name="Howarth C."/>
            <person name="Imamovic A."/>
            <person name="Larimer J."/>
            <person name="McCowan C."/>
            <person name="Montmayeur A."/>
            <person name="Murphy C."/>
            <person name="Neiman D."/>
            <person name="Pearson M."/>
            <person name="Priest M."/>
            <person name="Roberts A."/>
            <person name="Saif S."/>
            <person name="Shea T."/>
            <person name="Sisk P."/>
            <person name="Sykes S."/>
            <person name="Wortman J."/>
            <person name="Nusbaum C."/>
            <person name="Birren B."/>
        </authorList>
    </citation>
    <scope>NUCLEOTIDE SEQUENCE [LARGE SCALE GENOMIC DNA]</scope>
    <source>
        <strain evidence="4">race PST-78</strain>
    </source>
</reference>
<dbReference type="PANTHER" id="PTHR46169">
    <property type="entry name" value="DNA REPLICATION-RELATED ELEMENT FACTOR, ISOFORM A"/>
    <property type="match status" value="1"/>
</dbReference>
<evidence type="ECO:0000313" key="4">
    <source>
        <dbReference type="Proteomes" id="UP000054564"/>
    </source>
</evidence>
<dbReference type="GO" id="GO:0005634">
    <property type="term" value="C:nucleus"/>
    <property type="evidence" value="ECO:0007669"/>
    <property type="project" value="TreeGrafter"/>
</dbReference>
<dbReference type="AlphaFoldDB" id="A0A0L0V0W5"/>
<comment type="caution">
    <text evidence="3">The sequence shown here is derived from an EMBL/GenBank/DDBJ whole genome shotgun (WGS) entry which is preliminary data.</text>
</comment>
<protein>
    <recommendedName>
        <fullName evidence="2">HAT C-terminal dimerisation domain-containing protein</fullName>
    </recommendedName>
</protein>
<evidence type="ECO:0000259" key="2">
    <source>
        <dbReference type="Pfam" id="PF05699"/>
    </source>
</evidence>
<dbReference type="InterPro" id="IPR012337">
    <property type="entry name" value="RNaseH-like_sf"/>
</dbReference>